<evidence type="ECO:0000256" key="1">
    <source>
        <dbReference type="ARBA" id="ARBA00022679"/>
    </source>
</evidence>
<reference evidence="9 10" key="1">
    <citation type="journal article" date="2022" name="Nat. Genet.">
        <title>Improved pea reference genome and pan-genome highlight genomic features and evolutionary characteristics.</title>
        <authorList>
            <person name="Yang T."/>
            <person name="Liu R."/>
            <person name="Luo Y."/>
            <person name="Hu S."/>
            <person name="Wang D."/>
            <person name="Wang C."/>
            <person name="Pandey M.K."/>
            <person name="Ge S."/>
            <person name="Xu Q."/>
            <person name="Li N."/>
            <person name="Li G."/>
            <person name="Huang Y."/>
            <person name="Saxena R.K."/>
            <person name="Ji Y."/>
            <person name="Li M."/>
            <person name="Yan X."/>
            <person name="He Y."/>
            <person name="Liu Y."/>
            <person name="Wang X."/>
            <person name="Xiang C."/>
            <person name="Varshney R.K."/>
            <person name="Ding H."/>
            <person name="Gao S."/>
            <person name="Zong X."/>
        </authorList>
    </citation>
    <scope>NUCLEOTIDE SEQUENCE [LARGE SCALE GENOMIC DNA]</scope>
    <source>
        <strain evidence="9 10">cv. Zhongwan 6</strain>
    </source>
</reference>
<dbReference type="AlphaFoldDB" id="A0A9D5A7J4"/>
<evidence type="ECO:0000256" key="4">
    <source>
        <dbReference type="ARBA" id="ARBA00022759"/>
    </source>
</evidence>
<keyword evidence="2" id="KW-0548">Nucleotidyltransferase</keyword>
<accession>A0A9D5A7J4</accession>
<feature type="region of interest" description="Disordered" evidence="7">
    <location>
        <begin position="31"/>
        <end position="62"/>
    </location>
</feature>
<evidence type="ECO:0000256" key="3">
    <source>
        <dbReference type="ARBA" id="ARBA00022722"/>
    </source>
</evidence>
<dbReference type="SUPFAM" id="SSF56672">
    <property type="entry name" value="DNA/RNA polymerases"/>
    <property type="match status" value="1"/>
</dbReference>
<feature type="domain" description="Reverse transcriptase RNase H-like" evidence="8">
    <location>
        <begin position="618"/>
        <end position="713"/>
    </location>
</feature>
<keyword evidence="6" id="KW-0695">RNA-directed DNA polymerase</keyword>
<dbReference type="EMBL" id="JAMSHJ010000006">
    <property type="protein sequence ID" value="KAI5395480.1"/>
    <property type="molecule type" value="Genomic_DNA"/>
</dbReference>
<evidence type="ECO:0000256" key="7">
    <source>
        <dbReference type="SAM" id="MobiDB-lite"/>
    </source>
</evidence>
<keyword evidence="4" id="KW-0255">Endonuclease</keyword>
<dbReference type="GO" id="GO:0016787">
    <property type="term" value="F:hydrolase activity"/>
    <property type="evidence" value="ECO:0007669"/>
    <property type="project" value="UniProtKB-KW"/>
</dbReference>
<protein>
    <recommendedName>
        <fullName evidence="8">Reverse transcriptase RNase H-like domain-containing protein</fullName>
    </recommendedName>
</protein>
<dbReference type="Gramene" id="Psat06G0188400-T1">
    <property type="protein sequence ID" value="KAI5395480.1"/>
    <property type="gene ID" value="KIW84_061884"/>
</dbReference>
<proteinExistence type="predicted"/>
<keyword evidence="1" id="KW-0808">Transferase</keyword>
<dbReference type="GO" id="GO:0004519">
    <property type="term" value="F:endonuclease activity"/>
    <property type="evidence" value="ECO:0007669"/>
    <property type="project" value="UniProtKB-KW"/>
</dbReference>
<evidence type="ECO:0000256" key="5">
    <source>
        <dbReference type="ARBA" id="ARBA00022801"/>
    </source>
</evidence>
<evidence type="ECO:0000313" key="9">
    <source>
        <dbReference type="EMBL" id="KAI5395480.1"/>
    </source>
</evidence>
<name>A0A9D5A7J4_PEA</name>
<evidence type="ECO:0000256" key="2">
    <source>
        <dbReference type="ARBA" id="ARBA00022695"/>
    </source>
</evidence>
<dbReference type="Proteomes" id="UP001058974">
    <property type="component" value="Chromosome 6"/>
</dbReference>
<gene>
    <name evidence="9" type="ORF">KIW84_061884</name>
</gene>
<dbReference type="InterPro" id="IPR041373">
    <property type="entry name" value="RT_RNaseH"/>
</dbReference>
<keyword evidence="5" id="KW-0378">Hydrolase</keyword>
<keyword evidence="3" id="KW-0540">Nuclease</keyword>
<comment type="caution">
    <text evidence="9">The sequence shown here is derived from an EMBL/GenBank/DDBJ whole genome shotgun (WGS) entry which is preliminary data.</text>
</comment>
<evidence type="ECO:0000259" key="8">
    <source>
        <dbReference type="Pfam" id="PF17917"/>
    </source>
</evidence>
<dbReference type="PANTHER" id="PTHR32108:SF9">
    <property type="entry name" value="REVERSE TRANSCRIPTASE RNASE H-LIKE DOMAIN-CONTAINING PROTEIN"/>
    <property type="match status" value="1"/>
</dbReference>
<dbReference type="Pfam" id="PF17917">
    <property type="entry name" value="RT_RNaseH"/>
    <property type="match status" value="1"/>
</dbReference>
<sequence>MIAISPNDFTEMVNMGMRLEEGVREANQSVHVQQGQQQQPQQCTNHNNNNHHQNFKRKKGAPGHDIENCYPLKYEVQKLIKSGMVPFKDQAPNVKANLLPAHGKASVNMVDGCPGNFRVFEVCHTRRSLVEIHRDFCLQSRYMVNDVNVIVPVFKIPERVVIQFDRSRNVNRSVSLLVIQLASPIPYSSVKVVPYKYNSTMIENGKEVPLPVANSVVSIINVMKVTYSGRVFGLVSPKVVEDVSMGKKAEVPTVDLVTTPTFQSGESSGLKANDDNEVLRLIKRSEFNAVEQLLQTPSKISVLSLLMNSELHKEALQKVLEQAYMEHGVTVDQFDHIVSNITSCNNLSFCGEGLPKEGRNHNLALHILMNCKEDAISNVLVDTGSLLNVLPKSTLARLSYQSAPMSCLLGRPWIHEAGNVTSTLHQKLKFVKNGKLIIVGGEKAFLKTREPISSLKDTKEVIQSGSTDKWGRIVEVIENKNRAGLGFPQGPFPQMILKPIERNDLTPSPNFDFPMFEAKEENDDEEVSDELYNLLEHEEKTIHPFEERIELVNLGSDDDVKEVKIGSQLCPEVKKGEKGIEVDPAKVKAIQEMHAPRTENIKEYLLEPSILSPPVEGRPLIMYLTVLEESMGCVLGQHDESGKKEYVIYYLSKKFTDCETRYSKLEKTCCALAWAAKCLRQYMLNHTTWLISKMDPIKYIFEKPSLTGRISRW</sequence>
<evidence type="ECO:0000313" key="10">
    <source>
        <dbReference type="Proteomes" id="UP001058974"/>
    </source>
</evidence>
<dbReference type="GO" id="GO:0003964">
    <property type="term" value="F:RNA-directed DNA polymerase activity"/>
    <property type="evidence" value="ECO:0007669"/>
    <property type="project" value="UniProtKB-KW"/>
</dbReference>
<feature type="compositionally biased region" description="Low complexity" evidence="7">
    <location>
        <begin position="31"/>
        <end position="52"/>
    </location>
</feature>
<dbReference type="PANTHER" id="PTHR32108">
    <property type="entry name" value="DNA-DIRECTED RNA POLYMERASE SUBUNIT ALPHA"/>
    <property type="match status" value="1"/>
</dbReference>
<evidence type="ECO:0000256" key="6">
    <source>
        <dbReference type="ARBA" id="ARBA00022918"/>
    </source>
</evidence>
<keyword evidence="10" id="KW-1185">Reference proteome</keyword>
<organism evidence="9 10">
    <name type="scientific">Pisum sativum</name>
    <name type="common">Garden pea</name>
    <name type="synonym">Lathyrus oleraceus</name>
    <dbReference type="NCBI Taxonomy" id="3888"/>
    <lineage>
        <taxon>Eukaryota</taxon>
        <taxon>Viridiplantae</taxon>
        <taxon>Streptophyta</taxon>
        <taxon>Embryophyta</taxon>
        <taxon>Tracheophyta</taxon>
        <taxon>Spermatophyta</taxon>
        <taxon>Magnoliopsida</taxon>
        <taxon>eudicotyledons</taxon>
        <taxon>Gunneridae</taxon>
        <taxon>Pentapetalae</taxon>
        <taxon>rosids</taxon>
        <taxon>fabids</taxon>
        <taxon>Fabales</taxon>
        <taxon>Fabaceae</taxon>
        <taxon>Papilionoideae</taxon>
        <taxon>50 kb inversion clade</taxon>
        <taxon>NPAAA clade</taxon>
        <taxon>Hologalegina</taxon>
        <taxon>IRL clade</taxon>
        <taxon>Fabeae</taxon>
        <taxon>Lathyrus</taxon>
    </lineage>
</organism>
<dbReference type="InterPro" id="IPR043502">
    <property type="entry name" value="DNA/RNA_pol_sf"/>
</dbReference>